<reference evidence="2 3" key="1">
    <citation type="submission" date="2020-08" db="EMBL/GenBank/DDBJ databases">
        <title>Sequencing the genomes of 1000 actinobacteria strains.</title>
        <authorList>
            <person name="Klenk H.-P."/>
        </authorList>
    </citation>
    <scope>NUCLEOTIDE SEQUENCE [LARGE SCALE GENOMIC DNA]</scope>
    <source>
        <strain evidence="2 3">DSM 45784</strain>
    </source>
</reference>
<dbReference type="RefSeq" id="WP_184875741.1">
    <property type="nucleotide sequence ID" value="NZ_BOOV01000013.1"/>
</dbReference>
<evidence type="ECO:0000313" key="3">
    <source>
        <dbReference type="Proteomes" id="UP000542210"/>
    </source>
</evidence>
<sequence length="81" mass="8444">MEITANPIRRAAVGVSLVLAALALPLTAHAATAPSSTPKASVTTAAATYGPYWDLRQCSVAASGSGGYCFLRNGRWYLYVP</sequence>
<organism evidence="2 3">
    <name type="scientific">Sphaerisporangium siamense</name>
    <dbReference type="NCBI Taxonomy" id="795645"/>
    <lineage>
        <taxon>Bacteria</taxon>
        <taxon>Bacillati</taxon>
        <taxon>Actinomycetota</taxon>
        <taxon>Actinomycetes</taxon>
        <taxon>Streptosporangiales</taxon>
        <taxon>Streptosporangiaceae</taxon>
        <taxon>Sphaerisporangium</taxon>
    </lineage>
</organism>
<gene>
    <name evidence="2" type="ORF">BJ982_000246</name>
</gene>
<dbReference type="AlphaFoldDB" id="A0A7W7D1T2"/>
<dbReference type="EMBL" id="JACHND010000001">
    <property type="protein sequence ID" value="MBB4698702.1"/>
    <property type="molecule type" value="Genomic_DNA"/>
</dbReference>
<dbReference type="Proteomes" id="UP000542210">
    <property type="component" value="Unassembled WGS sequence"/>
</dbReference>
<evidence type="ECO:0000256" key="1">
    <source>
        <dbReference type="SAM" id="SignalP"/>
    </source>
</evidence>
<name>A0A7W7D1T2_9ACTN</name>
<feature type="signal peptide" evidence="1">
    <location>
        <begin position="1"/>
        <end position="30"/>
    </location>
</feature>
<proteinExistence type="predicted"/>
<evidence type="ECO:0000313" key="2">
    <source>
        <dbReference type="EMBL" id="MBB4698702.1"/>
    </source>
</evidence>
<comment type="caution">
    <text evidence="2">The sequence shown here is derived from an EMBL/GenBank/DDBJ whole genome shotgun (WGS) entry which is preliminary data.</text>
</comment>
<feature type="chain" id="PRO_5031531291" evidence="1">
    <location>
        <begin position="31"/>
        <end position="81"/>
    </location>
</feature>
<keyword evidence="1" id="KW-0732">Signal</keyword>
<accession>A0A7W7D1T2</accession>
<protein>
    <submittedName>
        <fullName evidence="2">Uncharacterized protein</fullName>
    </submittedName>
</protein>
<keyword evidence="3" id="KW-1185">Reference proteome</keyword>